<evidence type="ECO:0000256" key="2">
    <source>
        <dbReference type="ARBA" id="ARBA00022645"/>
    </source>
</evidence>
<dbReference type="EC" id="3.4.16.-" evidence="5"/>
<evidence type="ECO:0000313" key="7">
    <source>
        <dbReference type="WBParaSite" id="TREG1_128200.1"/>
    </source>
</evidence>
<keyword evidence="6" id="KW-1185">Reference proteome</keyword>
<evidence type="ECO:0000256" key="4">
    <source>
        <dbReference type="ARBA" id="ARBA00022801"/>
    </source>
</evidence>
<dbReference type="PRINTS" id="PR00724">
    <property type="entry name" value="CRBOXYPTASEC"/>
</dbReference>
<keyword evidence="3 5" id="KW-0645">Protease</keyword>
<name>A0AA85J5T8_TRIRE</name>
<dbReference type="GO" id="GO:0006508">
    <property type="term" value="P:proteolysis"/>
    <property type="evidence" value="ECO:0007669"/>
    <property type="project" value="UniProtKB-KW"/>
</dbReference>
<dbReference type="FunFam" id="3.40.50.1820:FF:000335">
    <property type="entry name" value="Carboxypeptidase"/>
    <property type="match status" value="1"/>
</dbReference>
<reference evidence="6" key="1">
    <citation type="submission" date="2022-06" db="EMBL/GenBank/DDBJ databases">
        <authorList>
            <person name="Berger JAMES D."/>
            <person name="Berger JAMES D."/>
        </authorList>
    </citation>
    <scope>NUCLEOTIDE SEQUENCE [LARGE SCALE GENOMIC DNA]</scope>
</reference>
<evidence type="ECO:0000313" key="6">
    <source>
        <dbReference type="Proteomes" id="UP000050795"/>
    </source>
</evidence>
<dbReference type="InterPro" id="IPR033124">
    <property type="entry name" value="Ser_caboxypep_his_AS"/>
</dbReference>
<dbReference type="GO" id="GO:0031647">
    <property type="term" value="P:regulation of protein stability"/>
    <property type="evidence" value="ECO:0007669"/>
    <property type="project" value="UniProtKB-ARBA"/>
</dbReference>
<evidence type="ECO:0000256" key="5">
    <source>
        <dbReference type="RuleBase" id="RU361156"/>
    </source>
</evidence>
<dbReference type="InterPro" id="IPR029058">
    <property type="entry name" value="AB_hydrolase_fold"/>
</dbReference>
<dbReference type="Gene3D" id="3.40.50.12670">
    <property type="match status" value="1"/>
</dbReference>
<sequence length="479" mass="54377">MIYRVFIVLFTIWFCDSRVISTNSKEDDRIVDLPGVDTPPIFKQYSGYLSGADDNIQLHYWLVESSFDPEAAPLLLWLNGGPGCSSLEGLVSENGPYKLVKGPKLVENQFSWNKFANVLYLEAPAGVGFSYSINGSLHTDDDITSENNFYALLNFLKKFPEYEKRDFYIAGESYAGVYVPTLALRVINSDKFNLKGIAVGNGYVHDEFLDNSALYFAYYHGLVDEDQWNTLLTQCCQVGYPTKCLFTRNASDFCDAIIGQIAGSVMTEMNIYNIYSECEGGITPHHPTSSDKHSDFGNLFRKNKYMQEHRQLLRTMGRKLQTRLAIPCLNDSTIRGYFNSSDVRKAIHVREDIPVEWDICSQEVNFGYTRQYTDLSSQYTQLLQSGVNILIYNGDTDMACNYIGDEWFVDNLNLPVEMNRTSWYYTEVDGTQQVGGYWKGYKLHKSLLVYTTIHGAGHMVPQDKPVAAYSMMSIFVQAA</sequence>
<keyword evidence="2 5" id="KW-0121">Carboxypeptidase</keyword>
<dbReference type="WBParaSite" id="TREG1_128200.1">
    <property type="protein sequence ID" value="TREG1_128200.1"/>
    <property type="gene ID" value="TREG1_128200"/>
</dbReference>
<dbReference type="GO" id="GO:1904715">
    <property type="term" value="P:negative regulation of chaperone-mediated autophagy"/>
    <property type="evidence" value="ECO:0007669"/>
    <property type="project" value="UniProtKB-ARBA"/>
</dbReference>
<dbReference type="AlphaFoldDB" id="A0AA85J5T8"/>
<evidence type="ECO:0000256" key="3">
    <source>
        <dbReference type="ARBA" id="ARBA00022670"/>
    </source>
</evidence>
<dbReference type="SUPFAM" id="SSF53474">
    <property type="entry name" value="alpha/beta-Hydrolases"/>
    <property type="match status" value="1"/>
</dbReference>
<dbReference type="Pfam" id="PF00450">
    <property type="entry name" value="Peptidase_S10"/>
    <property type="match status" value="1"/>
</dbReference>
<dbReference type="PROSITE" id="PS00560">
    <property type="entry name" value="CARBOXYPEPT_SER_HIS"/>
    <property type="match status" value="1"/>
</dbReference>
<protein>
    <recommendedName>
        <fullName evidence="5">Carboxypeptidase</fullName>
        <ecNumber evidence="5">3.4.16.-</ecNumber>
    </recommendedName>
</protein>
<evidence type="ECO:0000256" key="1">
    <source>
        <dbReference type="ARBA" id="ARBA00009431"/>
    </source>
</evidence>
<feature type="signal peptide" evidence="5">
    <location>
        <begin position="1"/>
        <end position="17"/>
    </location>
</feature>
<dbReference type="FunFam" id="3.40.50.12670:FF:000002">
    <property type="entry name" value="Carboxypeptidase"/>
    <property type="match status" value="1"/>
</dbReference>
<dbReference type="PANTHER" id="PTHR11802:SF201">
    <property type="entry name" value="CARBOXYPEPTIDASE"/>
    <property type="match status" value="1"/>
</dbReference>
<organism evidence="6 7">
    <name type="scientific">Trichobilharzia regenti</name>
    <name type="common">Nasal bird schistosome</name>
    <dbReference type="NCBI Taxonomy" id="157069"/>
    <lineage>
        <taxon>Eukaryota</taxon>
        <taxon>Metazoa</taxon>
        <taxon>Spiralia</taxon>
        <taxon>Lophotrochozoa</taxon>
        <taxon>Platyhelminthes</taxon>
        <taxon>Trematoda</taxon>
        <taxon>Digenea</taxon>
        <taxon>Strigeidida</taxon>
        <taxon>Schistosomatoidea</taxon>
        <taxon>Schistosomatidae</taxon>
        <taxon>Trichobilharzia</taxon>
    </lineage>
</organism>
<comment type="similarity">
    <text evidence="1 5">Belongs to the peptidase S10 family.</text>
</comment>
<feature type="chain" id="PRO_5041518358" description="Carboxypeptidase" evidence="5">
    <location>
        <begin position="18"/>
        <end position="479"/>
    </location>
</feature>
<keyword evidence="4 5" id="KW-0378">Hydrolase</keyword>
<dbReference type="Gene3D" id="3.40.50.1820">
    <property type="entry name" value="alpha/beta hydrolase"/>
    <property type="match status" value="1"/>
</dbReference>
<dbReference type="PROSITE" id="PS00131">
    <property type="entry name" value="CARBOXYPEPT_SER_SER"/>
    <property type="match status" value="1"/>
</dbReference>
<keyword evidence="5" id="KW-0732">Signal</keyword>
<proteinExistence type="inferred from homology"/>
<reference evidence="7" key="2">
    <citation type="submission" date="2023-11" db="UniProtKB">
        <authorList>
            <consortium name="WormBaseParasite"/>
        </authorList>
    </citation>
    <scope>IDENTIFICATION</scope>
</reference>
<dbReference type="Proteomes" id="UP000050795">
    <property type="component" value="Unassembled WGS sequence"/>
</dbReference>
<dbReference type="InterPro" id="IPR001563">
    <property type="entry name" value="Peptidase_S10"/>
</dbReference>
<dbReference type="GO" id="GO:0004185">
    <property type="term" value="F:serine-type carboxypeptidase activity"/>
    <property type="evidence" value="ECO:0007669"/>
    <property type="project" value="UniProtKB-UniRule"/>
</dbReference>
<dbReference type="InterPro" id="IPR018202">
    <property type="entry name" value="Ser_caboxypep_ser_AS"/>
</dbReference>
<dbReference type="PANTHER" id="PTHR11802">
    <property type="entry name" value="SERINE PROTEASE FAMILY S10 SERINE CARBOXYPEPTIDASE"/>
    <property type="match status" value="1"/>
</dbReference>
<accession>A0AA85J5T8</accession>